<evidence type="ECO:0000313" key="4">
    <source>
        <dbReference type="Proteomes" id="UP000077115"/>
    </source>
</evidence>
<dbReference type="EMBL" id="DS022300">
    <property type="protein sequence ID" value="OAJ36495.1"/>
    <property type="molecule type" value="Genomic_DNA"/>
</dbReference>
<dbReference type="AlphaFoldDB" id="A0A177W9S0"/>
<organism evidence="3 4">
    <name type="scientific">Batrachochytrium dendrobatidis (strain JEL423)</name>
    <dbReference type="NCBI Taxonomy" id="403673"/>
    <lineage>
        <taxon>Eukaryota</taxon>
        <taxon>Fungi</taxon>
        <taxon>Fungi incertae sedis</taxon>
        <taxon>Chytridiomycota</taxon>
        <taxon>Chytridiomycota incertae sedis</taxon>
        <taxon>Chytridiomycetes</taxon>
        <taxon>Rhizophydiales</taxon>
        <taxon>Rhizophydiales incertae sedis</taxon>
        <taxon>Batrachochytrium</taxon>
    </lineage>
</organism>
<evidence type="ECO:0000256" key="1">
    <source>
        <dbReference type="SAM" id="MobiDB-lite"/>
    </source>
</evidence>
<dbReference type="Proteomes" id="UP000077115">
    <property type="component" value="Unassembled WGS sequence"/>
</dbReference>
<dbReference type="VEuPathDB" id="FungiDB:BDEG_20660"/>
<feature type="compositionally biased region" description="Basic and acidic residues" evidence="1">
    <location>
        <begin position="128"/>
        <end position="147"/>
    </location>
</feature>
<evidence type="ECO:0000313" key="3">
    <source>
        <dbReference type="EMBL" id="OAJ36495.1"/>
    </source>
</evidence>
<protein>
    <submittedName>
        <fullName evidence="3">Uncharacterized protein</fullName>
    </submittedName>
</protein>
<name>A0A177W9S0_BATDL</name>
<proteinExistence type="predicted"/>
<feature type="region of interest" description="Disordered" evidence="1">
    <location>
        <begin position="102"/>
        <end position="159"/>
    </location>
</feature>
<feature type="compositionally biased region" description="Basic and acidic residues" evidence="1">
    <location>
        <begin position="104"/>
        <end position="117"/>
    </location>
</feature>
<accession>A0A177W9S0</accession>
<keyword evidence="2" id="KW-0732">Signal</keyword>
<feature type="signal peptide" evidence="2">
    <location>
        <begin position="1"/>
        <end position="17"/>
    </location>
</feature>
<reference evidence="3 4" key="2">
    <citation type="submission" date="2016-05" db="EMBL/GenBank/DDBJ databases">
        <title>Lineage-specific infection strategies underlie the spectrum of fungal disease in amphibians.</title>
        <authorList>
            <person name="Cuomo C.A."/>
            <person name="Farrer R.A."/>
            <person name="James T."/>
            <person name="Longcore J."/>
            <person name="Birren B."/>
        </authorList>
    </citation>
    <scope>NUCLEOTIDE SEQUENCE [LARGE SCALE GENOMIC DNA]</scope>
    <source>
        <strain evidence="3 4">JEL423</strain>
    </source>
</reference>
<feature type="compositionally biased region" description="Acidic residues" evidence="1">
    <location>
        <begin position="118"/>
        <end position="127"/>
    </location>
</feature>
<sequence>MLFAYFTLAVLISPTFSTVLSYSCNGKSCSSHDDCNNYHIERKKYCDYIHDIGGSIHGSCISKISQDCNACITGVDQSGWYCWSTSDYDRNWWFGRRRCHRGRRENGDQDNDGHGDNDNDGDDDDDGHGDNDGYGHGDNDGYGHGDNDGYGYSPATPAV</sequence>
<gene>
    <name evidence="3" type="ORF">BDEG_20660</name>
</gene>
<evidence type="ECO:0000256" key="2">
    <source>
        <dbReference type="SAM" id="SignalP"/>
    </source>
</evidence>
<feature type="chain" id="PRO_5008077411" evidence="2">
    <location>
        <begin position="18"/>
        <end position="159"/>
    </location>
</feature>
<reference evidence="3 4" key="1">
    <citation type="submission" date="2006-10" db="EMBL/GenBank/DDBJ databases">
        <title>The Genome Sequence of Batrachochytrium dendrobatidis JEL423.</title>
        <authorList>
            <consortium name="The Broad Institute Genome Sequencing Platform"/>
            <person name="Birren B."/>
            <person name="Lander E."/>
            <person name="Galagan J."/>
            <person name="Cuomo C."/>
            <person name="Devon K."/>
            <person name="Jaffe D."/>
            <person name="Butler J."/>
            <person name="Alvarez P."/>
            <person name="Gnerre S."/>
            <person name="Grabherr M."/>
            <person name="Kleber M."/>
            <person name="Mauceli E."/>
            <person name="Brockman W."/>
            <person name="Young S."/>
            <person name="LaButti K."/>
            <person name="Sykes S."/>
            <person name="DeCaprio D."/>
            <person name="Crawford M."/>
            <person name="Koehrsen M."/>
            <person name="Engels R."/>
            <person name="Montgomery P."/>
            <person name="Pearson M."/>
            <person name="Howarth C."/>
            <person name="Larson L."/>
            <person name="White J."/>
            <person name="O'Leary S."/>
            <person name="Kodira C."/>
            <person name="Zeng Q."/>
            <person name="Yandava C."/>
            <person name="Alvarado L."/>
            <person name="Longcore J."/>
            <person name="James T."/>
        </authorList>
    </citation>
    <scope>NUCLEOTIDE SEQUENCE [LARGE SCALE GENOMIC DNA]</scope>
    <source>
        <strain evidence="3 4">JEL423</strain>
    </source>
</reference>